<organism evidence="2 3">
    <name type="scientific">Bipolaris oryzae ATCC 44560</name>
    <dbReference type="NCBI Taxonomy" id="930090"/>
    <lineage>
        <taxon>Eukaryota</taxon>
        <taxon>Fungi</taxon>
        <taxon>Dikarya</taxon>
        <taxon>Ascomycota</taxon>
        <taxon>Pezizomycotina</taxon>
        <taxon>Dothideomycetes</taxon>
        <taxon>Pleosporomycetidae</taxon>
        <taxon>Pleosporales</taxon>
        <taxon>Pleosporineae</taxon>
        <taxon>Pleosporaceae</taxon>
        <taxon>Bipolaris</taxon>
    </lineage>
</organism>
<sequence>RVGGLAAAGVCWVDGATGAREPGDARRTGPSDTCSPIKPKPHVWVGREQQQGHGLVDVKKRVQISPMCVQREGGRGGAVRDEGEQFRARATAGACVLWVAK</sequence>
<dbReference type="Proteomes" id="UP000054032">
    <property type="component" value="Unassembled WGS sequence"/>
</dbReference>
<evidence type="ECO:0000313" key="3">
    <source>
        <dbReference type="Proteomes" id="UP000054032"/>
    </source>
</evidence>
<accession>W6Z2C7</accession>
<evidence type="ECO:0000256" key="1">
    <source>
        <dbReference type="SAM" id="MobiDB-lite"/>
    </source>
</evidence>
<feature type="region of interest" description="Disordered" evidence="1">
    <location>
        <begin position="16"/>
        <end position="41"/>
    </location>
</feature>
<dbReference type="OrthoDB" id="3689917at2759"/>
<reference evidence="2 3" key="1">
    <citation type="journal article" date="2013" name="PLoS Genet.">
        <title>Comparative genome structure, secondary metabolite, and effector coding capacity across Cochliobolus pathogens.</title>
        <authorList>
            <person name="Condon B.J."/>
            <person name="Leng Y."/>
            <person name="Wu D."/>
            <person name="Bushley K.E."/>
            <person name="Ohm R.A."/>
            <person name="Otillar R."/>
            <person name="Martin J."/>
            <person name="Schackwitz W."/>
            <person name="Grimwood J."/>
            <person name="MohdZainudin N."/>
            <person name="Xue C."/>
            <person name="Wang R."/>
            <person name="Manning V.A."/>
            <person name="Dhillon B."/>
            <person name="Tu Z.J."/>
            <person name="Steffenson B.J."/>
            <person name="Salamov A."/>
            <person name="Sun H."/>
            <person name="Lowry S."/>
            <person name="LaButti K."/>
            <person name="Han J."/>
            <person name="Copeland A."/>
            <person name="Lindquist E."/>
            <person name="Barry K."/>
            <person name="Schmutz J."/>
            <person name="Baker S.E."/>
            <person name="Ciuffetti L.M."/>
            <person name="Grigoriev I.V."/>
            <person name="Zhong S."/>
            <person name="Turgeon B.G."/>
        </authorList>
    </citation>
    <scope>NUCLEOTIDE SEQUENCE [LARGE SCALE GENOMIC DNA]</scope>
    <source>
        <strain evidence="2 3">ATCC 44560</strain>
    </source>
</reference>
<dbReference type="KEGG" id="bor:COCMIDRAFT_55924"/>
<evidence type="ECO:0000313" key="2">
    <source>
        <dbReference type="EMBL" id="EUC44130.1"/>
    </source>
</evidence>
<protein>
    <submittedName>
        <fullName evidence="2">Uncharacterized protein</fullName>
    </submittedName>
</protein>
<feature type="non-terminal residue" evidence="2">
    <location>
        <position position="1"/>
    </location>
</feature>
<dbReference type="GeneID" id="19124663"/>
<gene>
    <name evidence="2" type="ORF">COCMIDRAFT_55924</name>
</gene>
<proteinExistence type="predicted"/>
<feature type="non-terminal residue" evidence="2">
    <location>
        <position position="101"/>
    </location>
</feature>
<name>W6Z2C7_COCMI</name>
<keyword evidence="3" id="KW-1185">Reference proteome</keyword>
<dbReference type="EMBL" id="KI964011">
    <property type="protein sequence ID" value="EUC44130.1"/>
    <property type="molecule type" value="Genomic_DNA"/>
</dbReference>
<dbReference type="RefSeq" id="XP_007689387.1">
    <property type="nucleotide sequence ID" value="XM_007691197.1"/>
</dbReference>
<dbReference type="HOGENOM" id="CLU_2298243_0_0_1"/>
<dbReference type="AlphaFoldDB" id="W6Z2C7"/>